<evidence type="ECO:0000313" key="6">
    <source>
        <dbReference type="EMBL" id="KGE03592.1"/>
    </source>
</evidence>
<dbReference type="InterPro" id="IPR023166">
    <property type="entry name" value="BaiN-like_dom_sf"/>
</dbReference>
<evidence type="ECO:0000256" key="3">
    <source>
        <dbReference type="ARBA" id="ARBA00022827"/>
    </source>
</evidence>
<dbReference type="PATRIC" id="fig|1265313.6.peg.1950"/>
<organism evidence="6 7">
    <name type="scientific">Pseudohaliea rubra DSM 19751</name>
    <dbReference type="NCBI Taxonomy" id="1265313"/>
    <lineage>
        <taxon>Bacteria</taxon>
        <taxon>Pseudomonadati</taxon>
        <taxon>Pseudomonadota</taxon>
        <taxon>Gammaproteobacteria</taxon>
        <taxon>Cellvibrionales</taxon>
        <taxon>Halieaceae</taxon>
        <taxon>Pseudohaliea</taxon>
    </lineage>
</organism>
<evidence type="ECO:0000259" key="4">
    <source>
        <dbReference type="Pfam" id="PF03486"/>
    </source>
</evidence>
<protein>
    <recommendedName>
        <fullName evidence="8">NAD(FAD)-utilizing dehydrogenase</fullName>
    </recommendedName>
</protein>
<dbReference type="Pfam" id="PF22780">
    <property type="entry name" value="HI0933_like_1st"/>
    <property type="match status" value="1"/>
</dbReference>
<gene>
    <name evidence="6" type="ORF">HRUBRA_01971</name>
</gene>
<dbReference type="OrthoDB" id="9773233at2"/>
<dbReference type="STRING" id="1265313.HRUBRA_01971"/>
<keyword evidence="2" id="KW-0285">Flavoprotein</keyword>
<dbReference type="Proteomes" id="UP000029640">
    <property type="component" value="Unassembled WGS sequence"/>
</dbReference>
<evidence type="ECO:0000256" key="1">
    <source>
        <dbReference type="ARBA" id="ARBA00001974"/>
    </source>
</evidence>
<feature type="domain" description="RsdA/BaiN/AoA(So)-like Rossmann fold-like" evidence="4">
    <location>
        <begin position="6"/>
        <end position="392"/>
    </location>
</feature>
<evidence type="ECO:0000259" key="5">
    <source>
        <dbReference type="Pfam" id="PF22780"/>
    </source>
</evidence>
<proteinExistence type="predicted"/>
<name>A0A095VQ93_9GAMM</name>
<accession>A0A095VQ93</accession>
<sequence length="394" mass="42748">MKQQPDVIVVGGGASGLMCAISAGYRGLSVQVLELGPKVGLKILVSGGGRCNFTNRLADPREHFLSDNPHFCISAMKRYTPEDFIAMVEAAGIDYHEKKLGQLFCDHSARDIVAMLLQHCEWAGVEIAVRQRVTAIRPAAGGGYAVETESDRHEAPRVVLASGGLSMPKIASDLAFRFAQGQALDVVPPRAALVPLTWKAADKTRFAPLSGISLEALVTVNGMSFLENILFTHRGLSGPAMLQVSSYWRDGDPVVINLLPGRDAAAWLRDAQQRNPRQQLSSLLRGVLPRRLVEQLCMMWFEDGRLGSVPGAVLQAVGERLNAWEFLPNGTEGYRTAEVTLGGIATSEVSSRTFELKKMPGVHVVGEALDVAGWLGGYNFQWAWASGWCCGQHL</sequence>
<dbReference type="SUPFAM" id="SSF51905">
    <property type="entry name" value="FAD/NAD(P)-binding domain"/>
    <property type="match status" value="1"/>
</dbReference>
<keyword evidence="3" id="KW-0274">FAD</keyword>
<dbReference type="Pfam" id="PF03486">
    <property type="entry name" value="HI0933_like"/>
    <property type="match status" value="1"/>
</dbReference>
<dbReference type="Gene3D" id="2.40.30.10">
    <property type="entry name" value="Translation factors"/>
    <property type="match status" value="1"/>
</dbReference>
<evidence type="ECO:0008006" key="8">
    <source>
        <dbReference type="Google" id="ProtNLM"/>
    </source>
</evidence>
<dbReference type="InterPro" id="IPR057661">
    <property type="entry name" value="RsdA/BaiN/AoA(So)_Rossmann"/>
</dbReference>
<dbReference type="PRINTS" id="PR00411">
    <property type="entry name" value="PNDRDTASEI"/>
</dbReference>
<dbReference type="eggNOG" id="COG2081">
    <property type="taxonomic scope" value="Bacteria"/>
</dbReference>
<dbReference type="EMBL" id="AUVB01000054">
    <property type="protein sequence ID" value="KGE03592.1"/>
    <property type="molecule type" value="Genomic_DNA"/>
</dbReference>
<dbReference type="SUPFAM" id="SSF160996">
    <property type="entry name" value="HI0933 insert domain-like"/>
    <property type="match status" value="1"/>
</dbReference>
<comment type="cofactor">
    <cofactor evidence="1">
        <name>FAD</name>
        <dbReference type="ChEBI" id="CHEBI:57692"/>
    </cofactor>
</comment>
<dbReference type="InterPro" id="IPR004792">
    <property type="entry name" value="BaiN-like"/>
</dbReference>
<evidence type="ECO:0000313" key="7">
    <source>
        <dbReference type="Proteomes" id="UP000029640"/>
    </source>
</evidence>
<dbReference type="AlphaFoldDB" id="A0A095VQ93"/>
<dbReference type="PANTHER" id="PTHR42887:SF2">
    <property type="entry name" value="OS12G0638800 PROTEIN"/>
    <property type="match status" value="1"/>
</dbReference>
<feature type="domain" description="RsdA/BaiN/AoA(So)-like insert" evidence="5">
    <location>
        <begin position="190"/>
        <end position="339"/>
    </location>
</feature>
<dbReference type="HOGENOM" id="CLU_025174_2_0_6"/>
<dbReference type="PANTHER" id="PTHR42887">
    <property type="entry name" value="OS12G0638800 PROTEIN"/>
    <property type="match status" value="1"/>
</dbReference>
<dbReference type="RefSeq" id="WP_035513572.1">
    <property type="nucleotide sequence ID" value="NZ_KN234745.1"/>
</dbReference>
<dbReference type="Gene3D" id="3.50.50.60">
    <property type="entry name" value="FAD/NAD(P)-binding domain"/>
    <property type="match status" value="1"/>
</dbReference>
<evidence type="ECO:0000256" key="2">
    <source>
        <dbReference type="ARBA" id="ARBA00022630"/>
    </source>
</evidence>
<comment type="caution">
    <text evidence="6">The sequence shown here is derived from an EMBL/GenBank/DDBJ whole genome shotgun (WGS) entry which is preliminary data.</text>
</comment>
<dbReference type="InterPro" id="IPR036188">
    <property type="entry name" value="FAD/NAD-bd_sf"/>
</dbReference>
<dbReference type="NCBIfam" id="TIGR00275">
    <property type="entry name" value="aminoacetone oxidase family FAD-binding enzyme"/>
    <property type="match status" value="1"/>
</dbReference>
<dbReference type="InterPro" id="IPR055178">
    <property type="entry name" value="RsdA/BaiN/AoA(So)-like_dom"/>
</dbReference>
<reference evidence="6 7" key="1">
    <citation type="journal article" date="2014" name="Genome Announc.">
        <title>Genome Sequence of Gammaproteobacterial Pseudohaliea rubra Type Strain DSM 19751, Isolated from Coastal Seawater of the Mediterranean Sea.</title>
        <authorList>
            <person name="Spring S."/>
            <person name="Fiebig A."/>
            <person name="Riedel T."/>
            <person name="Goker M."/>
            <person name="Klenk H.P."/>
        </authorList>
    </citation>
    <scope>NUCLEOTIDE SEQUENCE [LARGE SCALE GENOMIC DNA]</scope>
    <source>
        <strain evidence="6 7">DSM 19751</strain>
    </source>
</reference>
<dbReference type="Gene3D" id="1.10.8.260">
    <property type="entry name" value="HI0933 insert domain-like"/>
    <property type="match status" value="1"/>
</dbReference>
<keyword evidence="7" id="KW-1185">Reference proteome</keyword>